<dbReference type="Pfam" id="PF06985">
    <property type="entry name" value="HET"/>
    <property type="match status" value="1"/>
</dbReference>
<dbReference type="STRING" id="490622.A0A395NUU6"/>
<comment type="caution">
    <text evidence="4">The sequence shown here is derived from an EMBL/GenBank/DDBJ whole genome shotgun (WGS) entry which is preliminary data.</text>
</comment>
<dbReference type="InterPro" id="IPR058525">
    <property type="entry name" value="DUF8212"/>
</dbReference>
<dbReference type="Pfam" id="PF01137">
    <property type="entry name" value="RTC"/>
    <property type="match status" value="1"/>
</dbReference>
<protein>
    <submittedName>
        <fullName evidence="4">Rna 3-terminal phosphate cyclase</fullName>
    </submittedName>
</protein>
<dbReference type="AlphaFoldDB" id="A0A395NUU6"/>
<accession>A0A395NUU6</accession>
<evidence type="ECO:0000259" key="1">
    <source>
        <dbReference type="Pfam" id="PF01137"/>
    </source>
</evidence>
<evidence type="ECO:0000313" key="4">
    <source>
        <dbReference type="EMBL" id="RFU79815.1"/>
    </source>
</evidence>
<feature type="domain" description="RNA 3'-terminal phosphate cyclase" evidence="1">
    <location>
        <begin position="593"/>
        <end position="913"/>
    </location>
</feature>
<dbReference type="Proteomes" id="UP000266272">
    <property type="component" value="Unassembled WGS sequence"/>
</dbReference>
<keyword evidence="5" id="KW-1185">Reference proteome</keyword>
<proteinExistence type="predicted"/>
<feature type="domain" description="DUF8212" evidence="3">
    <location>
        <begin position="241"/>
        <end position="271"/>
    </location>
</feature>
<reference evidence="4 5" key="1">
    <citation type="journal article" date="2018" name="PLoS Pathog.">
        <title>Evolution of structural diversity of trichothecenes, a family of toxins produced by plant pathogenic and entomopathogenic fungi.</title>
        <authorList>
            <person name="Proctor R.H."/>
            <person name="McCormick S.P."/>
            <person name="Kim H.S."/>
            <person name="Cardoza R.E."/>
            <person name="Stanley A.M."/>
            <person name="Lindo L."/>
            <person name="Kelly A."/>
            <person name="Brown D.W."/>
            <person name="Lee T."/>
            <person name="Vaughan M.M."/>
            <person name="Alexander N.J."/>
            <person name="Busman M."/>
            <person name="Gutierrez S."/>
        </authorList>
    </citation>
    <scope>NUCLEOTIDE SEQUENCE [LARGE SCALE GENOMIC DNA]</scope>
    <source>
        <strain evidence="4 5">IBT 40837</strain>
    </source>
</reference>
<dbReference type="PANTHER" id="PTHR10622:SF10">
    <property type="entry name" value="HET DOMAIN-CONTAINING PROTEIN"/>
    <property type="match status" value="1"/>
</dbReference>
<name>A0A395NUU6_TRIAR</name>
<dbReference type="Pfam" id="PF26640">
    <property type="entry name" value="DUF8212"/>
    <property type="match status" value="1"/>
</dbReference>
<dbReference type="Gene3D" id="3.65.10.20">
    <property type="entry name" value="RNA 3'-terminal phosphate cyclase domain"/>
    <property type="match status" value="1"/>
</dbReference>
<dbReference type="PANTHER" id="PTHR10622">
    <property type="entry name" value="HET DOMAIN-CONTAINING PROTEIN"/>
    <property type="match status" value="1"/>
</dbReference>
<dbReference type="Gene3D" id="3.30.360.20">
    <property type="entry name" value="RNA 3'-terminal phosphate cyclase, insert domain"/>
    <property type="match status" value="1"/>
</dbReference>
<evidence type="ECO:0000259" key="3">
    <source>
        <dbReference type="Pfam" id="PF26640"/>
    </source>
</evidence>
<evidence type="ECO:0000313" key="5">
    <source>
        <dbReference type="Proteomes" id="UP000266272"/>
    </source>
</evidence>
<gene>
    <name evidence="4" type="ORF">TARUN_2410</name>
</gene>
<organism evidence="4 5">
    <name type="scientific">Trichoderma arundinaceum</name>
    <dbReference type="NCBI Taxonomy" id="490622"/>
    <lineage>
        <taxon>Eukaryota</taxon>
        <taxon>Fungi</taxon>
        <taxon>Dikarya</taxon>
        <taxon>Ascomycota</taxon>
        <taxon>Pezizomycotina</taxon>
        <taxon>Sordariomycetes</taxon>
        <taxon>Hypocreomycetidae</taxon>
        <taxon>Hypocreales</taxon>
        <taxon>Hypocreaceae</taxon>
        <taxon>Trichoderma</taxon>
    </lineage>
</organism>
<evidence type="ECO:0000259" key="2">
    <source>
        <dbReference type="Pfam" id="PF06985"/>
    </source>
</evidence>
<dbReference type="InterPro" id="IPR037136">
    <property type="entry name" value="RNA3'_phos_cyclase_dom_sf"/>
</dbReference>
<dbReference type="InterPro" id="IPR036553">
    <property type="entry name" value="RPTC_insert"/>
</dbReference>
<feature type="domain" description="Heterokaryon incompatibility" evidence="2">
    <location>
        <begin position="39"/>
        <end position="125"/>
    </location>
</feature>
<dbReference type="EMBL" id="PXOA01000138">
    <property type="protein sequence ID" value="RFU79815.1"/>
    <property type="molecule type" value="Genomic_DNA"/>
</dbReference>
<sequence>MRLLNTKTLQFEQFSNHGGYNTLLKKGSDLVGKRATPRYAILSHTWGEGEVILQDMQSRDRSAAKKKHGWRKLEDSCKRATRDGFDYIWIDTCCIDKTNAAELAEAINSMFQWYKDSALCYAFLEDCQGPLPYRKTSSSADIPRWYSRGWTLQELIAPKIVHFYSMEWQFLGTKDTHAAEISRVTGIDTYALGGGDVSRISVARRMSWVANRKTTRLEDMAYSVMGIFDISMPLLYGEGPKAFTRLQEEIMQKTDDQSVFCWNQVDAKGSFRGDNSEGNGLLAFSPSFFASASSIARFYSPRPGRRQTVVTSQGAVVNLLLCHDISSRSNDGFFAILDCQIGHVPGVLAGIRLKRKDASGNDFIRIDTSQIFQFARLERDGSVAVEGFDPTKEQRELVEVKSRAVCRNWSPRTIRVLQSSLPQLPPGFWLISPQTVSSSAEVSIQMAYPVKFWSSHNWLMQPPTAAALTPKTGAVQLKYNGRQYFLIFGAANTREGLKPWCAIEQSSGPATLEQWFTQFKAEMDKPNGGATRSPETEIDVKIRQTKVSGNDILAHNLNDDMPPHYEEYHAIQFMINRLQLQKMKPIVLDGRTGEGGGQLVRLAVALAALTSQPVKVANVRGNRPRGGGLKNQHVAAIEWLAKVTEADVEGLSVGSKTFTFTPKRPPTDLFQRNISIRTESGAASTMLVLQAMLPFLLFASNETNDPVVVELSGGTNTSFSPSYEYFDQVLLPTLEERFGVAVERQLKGRGWSLGPLSRGSIWLKIHPIAKGEKLKFVPPPRYIFPESYEVRSVDVSIITPMHSHKKLQETVVEHIGALWPSADITFKVVEDSCSNGRWSVLLVAQSVDGIRWAKDILTSSPKNIKGYDNFITLLSKKLCKSLYEEVSLGGQVDEHLQDQLICFQALCDGPSSFPRGDDPANEPLGGSLGPLIDAMGELNVEESKMRREKTLAPFGHGSTHAKTARWVVSELLPRAVFYNRGDLVKGVGFSM</sequence>
<dbReference type="InterPro" id="IPR010730">
    <property type="entry name" value="HET"/>
</dbReference>
<dbReference type="GO" id="GO:0003824">
    <property type="term" value="F:catalytic activity"/>
    <property type="evidence" value="ECO:0007669"/>
    <property type="project" value="InterPro"/>
</dbReference>
<dbReference type="OrthoDB" id="674604at2759"/>
<dbReference type="SUPFAM" id="SSF55205">
    <property type="entry name" value="EPT/RTPC-like"/>
    <property type="match status" value="1"/>
</dbReference>
<dbReference type="InterPro" id="IPR023797">
    <property type="entry name" value="RNA3'_phos_cyclase_dom"/>
</dbReference>
<dbReference type="InterPro" id="IPR013792">
    <property type="entry name" value="RNA3'P_cycl/enolpyr_Trfase_a/b"/>
</dbReference>